<proteinExistence type="predicted"/>
<evidence type="ECO:0000313" key="3">
    <source>
        <dbReference type="Proteomes" id="UP000239560"/>
    </source>
</evidence>
<dbReference type="Proteomes" id="UP000239560">
    <property type="component" value="Unassembled WGS sequence"/>
</dbReference>
<feature type="compositionally biased region" description="Polar residues" evidence="1">
    <location>
        <begin position="532"/>
        <end position="543"/>
    </location>
</feature>
<evidence type="ECO:0000256" key="1">
    <source>
        <dbReference type="SAM" id="MobiDB-lite"/>
    </source>
</evidence>
<protein>
    <submittedName>
        <fullName evidence="2">Proteophosphoglycan ppg4</fullName>
    </submittedName>
</protein>
<dbReference type="OrthoDB" id="10291454at2759"/>
<dbReference type="AlphaFoldDB" id="A0A2T0ADX6"/>
<organism evidence="2 3">
    <name type="scientific">Rhodotorula toruloides</name>
    <name type="common">Yeast</name>
    <name type="synonym">Rhodosporidium toruloides</name>
    <dbReference type="NCBI Taxonomy" id="5286"/>
    <lineage>
        <taxon>Eukaryota</taxon>
        <taxon>Fungi</taxon>
        <taxon>Dikarya</taxon>
        <taxon>Basidiomycota</taxon>
        <taxon>Pucciniomycotina</taxon>
        <taxon>Microbotryomycetes</taxon>
        <taxon>Sporidiobolales</taxon>
        <taxon>Sporidiobolaceae</taxon>
        <taxon>Rhodotorula</taxon>
    </lineage>
</organism>
<name>A0A2T0ADX6_RHOTO</name>
<sequence length="1042" mass="115838">MPISTTSGNTTLPSPPASFDCLPLEILTMIVEKCQEKDVVWQQMLRSHGHADILGVYEDKPWSKQAWRGRSVSALSLVSRRVRVAALPFLVKVGRSTRERNVPLTDLAHQEITSAKFRSPEFRLGKMAPALLEAISHVSLLDGRSEQLVEIILALPLLPSAAKLSVSDSLFTSSSYHGLYSLSTNQASATSSETTVQAFVAAIAHIPHIVLKSARSGPGLHKMLRLVTENVRHLEVRNCPYSLKSAVDDSLFEYLIGVANLEVLIIAESRSFATSLLQDLEVADVFLLRLKILEIEAEELQHLHVLARRAPCLVQLRLTFHGNVGEMHDSTAEIPATFVRLTSLTLYGHRQITRLLPLFETSPLRHLRIELQAANAVLDAAPDLFSSDSPVHLPPSLSLVSLGKADVLPPDDYSNFARRVAKRGIALQSDWPAQKACNLGANAAGSDGGLTGGADASSKVDELAKELLEIVEWAEGRAEWAAEIKDEDALAQLEWAFRKVGALKEMAEFLPRPAIAASTLSSFSPETLTLASSLDMSEPSDSPATPALDKSATPPPSICAQPRVQAVPPRTTLGDLPLEVLGLIAREARRKDEAYADFVAKRDKDEPLVADYRPHMPHQESWRGRSVSALSLVDKRLRAACMPFLCKRLTTRQLTSPLYRLNRLPAGLTQSTDHVVWNSLGFDSFVTLAAALPYLAAPRTLEFDLVAANEGDFRYRATKEKFVLSEFRQETMSITCVILRNFKPERDTTIIAPLLASPATVTNLAFEATPAPSGGRRRDYDPYDTPSTPQQLTFRQLLLRFQHLHTLTFDHDSRAGQKVLALLSREKLAIPSLRELRIEVAQIGDVPDLNHLAPRLHRLYLSFDKYAHCTHDDLTSPTNLFRHIRHLELRGSPEFSTALRYFSTSPLTTLTIHIVTSSVVQDDLFASQMSFELPPKLQDVNLHDPTRKLDDAGRLAALRRCAARGVRVYLDGTLARKPRTVELDEEAQVKEDRKRRAKRIAWTLNALSRRAEWMVVLEDDEQLRKIAEAIDPLFQRETLDRL</sequence>
<feature type="region of interest" description="Disordered" evidence="1">
    <location>
        <begin position="532"/>
        <end position="562"/>
    </location>
</feature>
<evidence type="ECO:0000313" key="2">
    <source>
        <dbReference type="EMBL" id="PRQ76194.1"/>
    </source>
</evidence>
<comment type="caution">
    <text evidence="2">The sequence shown here is derived from an EMBL/GenBank/DDBJ whole genome shotgun (WGS) entry which is preliminary data.</text>
</comment>
<reference evidence="2 3" key="1">
    <citation type="journal article" date="2018" name="Elife">
        <title>Functional genomics of lipid metabolism in the oleaginous yeast Rhodosporidium toruloides.</title>
        <authorList>
            <person name="Coradetti S.T."/>
            <person name="Pinel D."/>
            <person name="Geiselman G."/>
            <person name="Ito M."/>
            <person name="Mondo S."/>
            <person name="Reilly M.C."/>
            <person name="Cheng Y.F."/>
            <person name="Bauer S."/>
            <person name="Grigoriev I."/>
            <person name="Gladden J.M."/>
            <person name="Simmons B.A."/>
            <person name="Brem R."/>
            <person name="Arkin A.P."/>
            <person name="Skerker J.M."/>
        </authorList>
    </citation>
    <scope>NUCLEOTIDE SEQUENCE [LARGE SCALE GENOMIC DNA]</scope>
    <source>
        <strain evidence="2 3">NBRC 0880</strain>
    </source>
</reference>
<dbReference type="EMBL" id="LCTV02000003">
    <property type="protein sequence ID" value="PRQ76194.1"/>
    <property type="molecule type" value="Genomic_DNA"/>
</dbReference>
<accession>A0A2T0ADX6</accession>
<gene>
    <name evidence="2" type="ORF">AAT19DRAFT_13216</name>
</gene>